<reference evidence="1" key="1">
    <citation type="submission" date="2022-10" db="EMBL/GenBank/DDBJ databases">
        <title>Chitiniphilus purpureus sp. nov., a novel chitin-degrading bacterium isolated from crawfish pond sediment.</title>
        <authorList>
            <person name="Li K."/>
        </authorList>
    </citation>
    <scope>NUCLEOTIDE SEQUENCE</scope>
    <source>
        <strain evidence="1">CD1</strain>
    </source>
</reference>
<keyword evidence="2" id="KW-1185">Reference proteome</keyword>
<dbReference type="EMBL" id="CP106753">
    <property type="protein sequence ID" value="UXY15813.1"/>
    <property type="molecule type" value="Genomic_DNA"/>
</dbReference>
<proteinExistence type="predicted"/>
<sequence>MKSNKLNVVTPPITNLLRWSYTLGITLNNSDSLAWFYSNFIQLYSYNERYMQISHFFIDFWRGGSNELLGNNPYLIPRVFGYDNGHPLMNPECMPEYLCQMIDDGFYPVLFLDESKFPFAPSFGEGMENDYIRLYGVYPHHFMFNAYDRDSQTFGGFGFGKGTNEFVGMYGMQTVSWSQVIESIASMKHAILMRTMHDQLSFAYRLRTASDPFPHHYEMKALFIKQSLVDYLESRCSAGSMNLDVDKYRFGQSIYHQLVQYFELCGENQQEFRRADIRHTHTFLEHKQVMIDRVNYLKSIGLLVDDEKTNTLLNILQDVRGKCEMLKLKSARFMQTGRLNFINSARKDILDIKENEERAILMLINNLKT</sequence>
<organism evidence="1 2">
    <name type="scientific">Chitiniphilus purpureus</name>
    <dbReference type="NCBI Taxonomy" id="2981137"/>
    <lineage>
        <taxon>Bacteria</taxon>
        <taxon>Pseudomonadati</taxon>
        <taxon>Pseudomonadota</taxon>
        <taxon>Betaproteobacteria</taxon>
        <taxon>Neisseriales</taxon>
        <taxon>Chitinibacteraceae</taxon>
        <taxon>Chitiniphilus</taxon>
    </lineage>
</organism>
<evidence type="ECO:0000313" key="1">
    <source>
        <dbReference type="EMBL" id="UXY15813.1"/>
    </source>
</evidence>
<gene>
    <name evidence="1" type="ORF">N8I74_02000</name>
</gene>
<dbReference type="RefSeq" id="WP_263125248.1">
    <property type="nucleotide sequence ID" value="NZ_CP106753.1"/>
</dbReference>
<dbReference type="Proteomes" id="UP001061302">
    <property type="component" value="Chromosome"/>
</dbReference>
<name>A0ABY6DNN3_9NEIS</name>
<protein>
    <submittedName>
        <fullName evidence="1">Uncharacterized protein</fullName>
    </submittedName>
</protein>
<accession>A0ABY6DNN3</accession>
<evidence type="ECO:0000313" key="2">
    <source>
        <dbReference type="Proteomes" id="UP001061302"/>
    </source>
</evidence>